<dbReference type="PATRIC" id="fig|1123269.5.peg.5087"/>
<dbReference type="eggNOG" id="ENOG5033IX6">
    <property type="taxonomic scope" value="Bacteria"/>
</dbReference>
<gene>
    <name evidence="1" type="ORF">NX02_25940</name>
</gene>
<dbReference type="RefSeq" id="WP_025294893.1">
    <property type="nucleotide sequence ID" value="NZ_CP006644.1"/>
</dbReference>
<name>W0AM60_9SPHN</name>
<organism evidence="1 2">
    <name type="scientific">Sphingomonas sanxanigenens DSM 19645 = NX02</name>
    <dbReference type="NCBI Taxonomy" id="1123269"/>
    <lineage>
        <taxon>Bacteria</taxon>
        <taxon>Pseudomonadati</taxon>
        <taxon>Pseudomonadota</taxon>
        <taxon>Alphaproteobacteria</taxon>
        <taxon>Sphingomonadales</taxon>
        <taxon>Sphingomonadaceae</taxon>
        <taxon>Sphingomonas</taxon>
    </lineage>
</organism>
<sequence>MSWDISVQDLPPVATIEDIPDDFEPAPLGLRATLIDRILAALPGADFSDPSWGIIEGEGWSIEVSTGAEDVCQSIALHVRGGGAVIATVDAIIAQVGGRALDCQTGAFYDPGAAKQSFADWSAYRDQVLGRAED</sequence>
<accession>W0AM60</accession>
<evidence type="ECO:0000313" key="2">
    <source>
        <dbReference type="Proteomes" id="UP000018851"/>
    </source>
</evidence>
<evidence type="ECO:0000313" key="1">
    <source>
        <dbReference type="EMBL" id="AHE56790.1"/>
    </source>
</evidence>
<dbReference type="EMBL" id="CP006644">
    <property type="protein sequence ID" value="AHE56790.1"/>
    <property type="molecule type" value="Genomic_DNA"/>
</dbReference>
<dbReference type="KEGG" id="ssan:NX02_25940"/>
<keyword evidence="2" id="KW-1185">Reference proteome</keyword>
<dbReference type="Proteomes" id="UP000018851">
    <property type="component" value="Chromosome"/>
</dbReference>
<dbReference type="HOGENOM" id="CLU_152505_0_0_5"/>
<dbReference type="OrthoDB" id="8481871at2"/>
<proteinExistence type="predicted"/>
<reference evidence="1 2" key="1">
    <citation type="submission" date="2013-07" db="EMBL/GenBank/DDBJ databases">
        <title>Completed genome of Sphingomonas sanxanigenens NX02.</title>
        <authorList>
            <person name="Ma T."/>
            <person name="Huang H."/>
            <person name="Wu M."/>
            <person name="Li X."/>
            <person name="Li G."/>
        </authorList>
    </citation>
    <scope>NUCLEOTIDE SEQUENCE [LARGE SCALE GENOMIC DNA]</scope>
    <source>
        <strain evidence="1 2">NX02</strain>
    </source>
</reference>
<dbReference type="AlphaFoldDB" id="W0AM60"/>
<dbReference type="STRING" id="1123269.NX02_25940"/>
<protein>
    <submittedName>
        <fullName evidence="1">Uncharacterized protein</fullName>
    </submittedName>
</protein>